<proteinExistence type="inferred from homology"/>
<feature type="domain" description="4'-phosphopantetheinyl transferase" evidence="3">
    <location>
        <begin position="99"/>
        <end position="167"/>
    </location>
</feature>
<evidence type="ECO:0000259" key="3">
    <source>
        <dbReference type="Pfam" id="PF01648"/>
    </source>
</evidence>
<dbReference type="GO" id="GO:0005829">
    <property type="term" value="C:cytosol"/>
    <property type="evidence" value="ECO:0007669"/>
    <property type="project" value="TreeGrafter"/>
</dbReference>
<dbReference type="AlphaFoldDB" id="A0AAE3DXA7"/>
<comment type="similarity">
    <text evidence="1">Belongs to the P-Pant transferase superfamily. Gsp/Sfp/HetI/AcpT family.</text>
</comment>
<gene>
    <name evidence="4" type="ORF">LKE05_01830</name>
</gene>
<dbReference type="GO" id="GO:0019878">
    <property type="term" value="P:lysine biosynthetic process via aminoadipic acid"/>
    <property type="evidence" value="ECO:0007669"/>
    <property type="project" value="TreeGrafter"/>
</dbReference>
<dbReference type="InterPro" id="IPR037143">
    <property type="entry name" value="4-PPantetheinyl_Trfase_dom_sf"/>
</dbReference>
<evidence type="ECO:0000256" key="2">
    <source>
        <dbReference type="ARBA" id="ARBA00022679"/>
    </source>
</evidence>
<dbReference type="GO" id="GO:0000287">
    <property type="term" value="F:magnesium ion binding"/>
    <property type="evidence" value="ECO:0007669"/>
    <property type="project" value="InterPro"/>
</dbReference>
<keyword evidence="5" id="KW-1185">Reference proteome</keyword>
<dbReference type="Proteomes" id="UP001198242">
    <property type="component" value="Unassembled WGS sequence"/>
</dbReference>
<dbReference type="SUPFAM" id="SSF56214">
    <property type="entry name" value="4'-phosphopantetheinyl transferase"/>
    <property type="match status" value="2"/>
</dbReference>
<name>A0AAE3DXA7_9FIRM</name>
<dbReference type="EMBL" id="JAJEQM010000002">
    <property type="protein sequence ID" value="MCC2209535.1"/>
    <property type="molecule type" value="Genomic_DNA"/>
</dbReference>
<dbReference type="GO" id="GO:0008897">
    <property type="term" value="F:holo-[acyl-carrier-protein] synthase activity"/>
    <property type="evidence" value="ECO:0007669"/>
    <property type="project" value="InterPro"/>
</dbReference>
<dbReference type="Pfam" id="PF01648">
    <property type="entry name" value="ACPS"/>
    <property type="match status" value="1"/>
</dbReference>
<reference evidence="4 5" key="1">
    <citation type="submission" date="2021-10" db="EMBL/GenBank/DDBJ databases">
        <title>Anaerobic single-cell dispensing facilitates the cultivation of human gut bacteria.</title>
        <authorList>
            <person name="Afrizal A."/>
        </authorList>
    </citation>
    <scope>NUCLEOTIDE SEQUENCE [LARGE SCALE GENOMIC DNA]</scope>
    <source>
        <strain evidence="4 5">CLA-AA-H232</strain>
    </source>
</reference>
<accession>A0AAE3DXA7</accession>
<evidence type="ECO:0000313" key="4">
    <source>
        <dbReference type="EMBL" id="MCC2209535.1"/>
    </source>
</evidence>
<dbReference type="RefSeq" id="WP_308455748.1">
    <property type="nucleotide sequence ID" value="NZ_JAJEQM010000002.1"/>
</dbReference>
<keyword evidence="2 4" id="KW-0808">Transferase</keyword>
<dbReference type="Gene3D" id="3.90.470.20">
    <property type="entry name" value="4'-phosphopantetheinyl transferase domain"/>
    <property type="match status" value="2"/>
</dbReference>
<evidence type="ECO:0000256" key="1">
    <source>
        <dbReference type="ARBA" id="ARBA00010990"/>
    </source>
</evidence>
<protein>
    <submittedName>
        <fullName evidence="4">4'-phosphopantetheinyl transferase superfamily protein</fullName>
    </submittedName>
</protein>
<dbReference type="InterPro" id="IPR008278">
    <property type="entry name" value="4-PPantetheinyl_Trfase_dom"/>
</dbReference>
<dbReference type="PANTHER" id="PTHR12215">
    <property type="entry name" value="PHOSPHOPANTETHEINE TRANSFERASE"/>
    <property type="match status" value="1"/>
</dbReference>
<comment type="caution">
    <text evidence="4">The sequence shown here is derived from an EMBL/GenBank/DDBJ whole genome shotgun (WGS) entry which is preliminary data.</text>
</comment>
<organism evidence="4 5">
    <name type="scientific">Hominilimicola fabiformis</name>
    <dbReference type="NCBI Taxonomy" id="2885356"/>
    <lineage>
        <taxon>Bacteria</taxon>
        <taxon>Bacillati</taxon>
        <taxon>Bacillota</taxon>
        <taxon>Clostridia</taxon>
        <taxon>Eubacteriales</taxon>
        <taxon>Oscillospiraceae</taxon>
        <taxon>Hominilimicola</taxon>
    </lineage>
</organism>
<evidence type="ECO:0000313" key="5">
    <source>
        <dbReference type="Proteomes" id="UP001198242"/>
    </source>
</evidence>
<dbReference type="InterPro" id="IPR050559">
    <property type="entry name" value="P-Pant_transferase_sf"/>
</dbReference>
<sequence>MKVYYMNVKSINADDEKWFKYLSQKRIEKVNRLKKANKKSQSIGAELLLNYAVNGDIKKTVKWDTENGGKLYLTQNKDLYVNLSHSGGYAVCAVHNKDVGIDIQHLRECDMNLAKRFFTAEETEYINCSADKNNAFFEVWTKKESFVKAIGTGLTIPLDSFSVLSDTIRYDGKTYCFKEYSVGEDDYKMFVCYLS</sequence>
<dbReference type="PANTHER" id="PTHR12215:SF10">
    <property type="entry name" value="L-AMINOADIPATE-SEMIALDEHYDE DEHYDROGENASE-PHOSPHOPANTETHEINYL TRANSFERASE"/>
    <property type="match status" value="1"/>
</dbReference>